<feature type="region of interest" description="Disordered" evidence="2">
    <location>
        <begin position="264"/>
        <end position="298"/>
    </location>
</feature>
<protein>
    <recommendedName>
        <fullName evidence="3">Tyrosine specific protein phosphatases domain-containing protein</fullName>
    </recommendedName>
</protein>
<dbReference type="InterPro" id="IPR000387">
    <property type="entry name" value="Tyr_Pase_dom"/>
</dbReference>
<reference evidence="4 5" key="1">
    <citation type="submission" date="2015-01" db="EMBL/GenBank/DDBJ databases">
        <title>The Genome Sequence of Exophiala spinifera CBS89968.</title>
        <authorList>
            <consortium name="The Broad Institute Genomics Platform"/>
            <person name="Cuomo C."/>
            <person name="de Hoog S."/>
            <person name="Gorbushina A."/>
            <person name="Stielow B."/>
            <person name="Teixiera M."/>
            <person name="Abouelleil A."/>
            <person name="Chapman S.B."/>
            <person name="Priest M."/>
            <person name="Young S.K."/>
            <person name="Wortman J."/>
            <person name="Nusbaum C."/>
            <person name="Birren B."/>
        </authorList>
    </citation>
    <scope>NUCLEOTIDE SEQUENCE [LARGE SCALE GENOMIC DNA]</scope>
    <source>
        <strain evidence="4 5">CBS 89968</strain>
    </source>
</reference>
<dbReference type="SMART" id="SM00195">
    <property type="entry name" value="DSPc"/>
    <property type="match status" value="1"/>
</dbReference>
<dbReference type="SUPFAM" id="SSF52799">
    <property type="entry name" value="(Phosphotyrosine protein) phosphatases II"/>
    <property type="match status" value="1"/>
</dbReference>
<keyword evidence="5" id="KW-1185">Reference proteome</keyword>
<dbReference type="Proteomes" id="UP000053328">
    <property type="component" value="Unassembled WGS sequence"/>
</dbReference>
<feature type="compositionally biased region" description="Polar residues" evidence="2">
    <location>
        <begin position="264"/>
        <end position="286"/>
    </location>
</feature>
<dbReference type="Pfam" id="PF00782">
    <property type="entry name" value="DSPc"/>
    <property type="match status" value="1"/>
</dbReference>
<dbReference type="InterPro" id="IPR052449">
    <property type="entry name" value="STYX-Interacting_Phosphatase"/>
</dbReference>
<dbReference type="InterPro" id="IPR029021">
    <property type="entry name" value="Prot-tyrosine_phosphatase-like"/>
</dbReference>
<feature type="domain" description="Tyrosine specific protein phosphatases" evidence="3">
    <location>
        <begin position="197"/>
        <end position="237"/>
    </location>
</feature>
<dbReference type="Gene3D" id="3.90.190.10">
    <property type="entry name" value="Protein tyrosine phosphatase superfamily"/>
    <property type="match status" value="1"/>
</dbReference>
<dbReference type="OrthoDB" id="10252009at2759"/>
<dbReference type="InterPro" id="IPR000340">
    <property type="entry name" value="Dual-sp_phosphatase_cat-dom"/>
</dbReference>
<dbReference type="GO" id="GO:1990444">
    <property type="term" value="F:F-box domain binding"/>
    <property type="evidence" value="ECO:0007669"/>
    <property type="project" value="TreeGrafter"/>
</dbReference>
<evidence type="ECO:0000313" key="4">
    <source>
        <dbReference type="EMBL" id="KIW15982.1"/>
    </source>
</evidence>
<dbReference type="CDD" id="cd14498">
    <property type="entry name" value="DSP"/>
    <property type="match status" value="1"/>
</dbReference>
<dbReference type="RefSeq" id="XP_016236198.1">
    <property type="nucleotide sequence ID" value="XM_016380371.1"/>
</dbReference>
<evidence type="ECO:0000259" key="3">
    <source>
        <dbReference type="PROSITE" id="PS50056"/>
    </source>
</evidence>
<dbReference type="GO" id="GO:0005654">
    <property type="term" value="C:nucleoplasm"/>
    <property type="evidence" value="ECO:0007669"/>
    <property type="project" value="TreeGrafter"/>
</dbReference>
<dbReference type="GO" id="GO:0062026">
    <property type="term" value="P:negative regulation of SCF-dependent proteasomal ubiquitin-dependent catabolic process"/>
    <property type="evidence" value="ECO:0007669"/>
    <property type="project" value="TreeGrafter"/>
</dbReference>
<gene>
    <name evidence="4" type="ORF">PV08_06033</name>
</gene>
<dbReference type="PANTHER" id="PTHR46588:SF1">
    <property type="entry name" value="SERINE_THREONINE_TYROSINE-INTERACTING PROTEIN"/>
    <property type="match status" value="1"/>
</dbReference>
<proteinExistence type="inferred from homology"/>
<sequence length="326" mass="36372">MAGNLGDSPLGRDVYVRTTPFSNKRLLEPPRVHIPPPALNWENRHHTATLSVERRHFEHTTNSYGDPSFLNSLNELQMLVMEHKMHSWTYEMRRLAHSILPYLFLGPVSAAKDPDFIRRAGITLVIATRSSAAVKTRPNFLHPNTLPAVAGLETMTCDFEASYDLFPKLRPTIKAMNDHLQASCDRMPIQAASDIRGRILVYCESGNGRSANLIAAYLIAVFGVSAISALHIIQSQRFCIAPDDAAKQMLVNFERIVEAERQVSRVNAASTAESRSRQQENNTNSAARPAKRGINELDDMDINMDELDGVETMTRQGIAPYADSMN</sequence>
<dbReference type="AlphaFoldDB" id="A0A0D1ZT87"/>
<organism evidence="4 5">
    <name type="scientific">Exophiala spinifera</name>
    <dbReference type="NCBI Taxonomy" id="91928"/>
    <lineage>
        <taxon>Eukaryota</taxon>
        <taxon>Fungi</taxon>
        <taxon>Dikarya</taxon>
        <taxon>Ascomycota</taxon>
        <taxon>Pezizomycotina</taxon>
        <taxon>Eurotiomycetes</taxon>
        <taxon>Chaetothyriomycetidae</taxon>
        <taxon>Chaetothyriales</taxon>
        <taxon>Herpotrichiellaceae</taxon>
        <taxon>Exophiala</taxon>
    </lineage>
</organism>
<dbReference type="InterPro" id="IPR020422">
    <property type="entry name" value="TYR_PHOSPHATASE_DUAL_dom"/>
</dbReference>
<dbReference type="GO" id="GO:0070372">
    <property type="term" value="P:regulation of ERK1 and ERK2 cascade"/>
    <property type="evidence" value="ECO:0007669"/>
    <property type="project" value="TreeGrafter"/>
</dbReference>
<dbReference type="HOGENOM" id="CLU_049471_0_0_1"/>
<dbReference type="VEuPathDB" id="FungiDB:PV08_06033"/>
<dbReference type="PANTHER" id="PTHR46588">
    <property type="entry name" value="SERINE/THREONINE/TYROSINE-INTERACTING PROTEIN"/>
    <property type="match status" value="1"/>
</dbReference>
<dbReference type="GO" id="GO:0005737">
    <property type="term" value="C:cytoplasm"/>
    <property type="evidence" value="ECO:0007669"/>
    <property type="project" value="TreeGrafter"/>
</dbReference>
<accession>A0A0D1ZT87</accession>
<evidence type="ECO:0000313" key="5">
    <source>
        <dbReference type="Proteomes" id="UP000053328"/>
    </source>
</evidence>
<name>A0A0D1ZT87_9EURO</name>
<dbReference type="EMBL" id="KN847495">
    <property type="protein sequence ID" value="KIW15982.1"/>
    <property type="molecule type" value="Genomic_DNA"/>
</dbReference>
<dbReference type="PROSITE" id="PS50056">
    <property type="entry name" value="TYR_PHOSPHATASE_2"/>
    <property type="match status" value="1"/>
</dbReference>
<evidence type="ECO:0000256" key="1">
    <source>
        <dbReference type="ARBA" id="ARBA00009649"/>
    </source>
</evidence>
<comment type="similarity">
    <text evidence="1">Belongs to the protein-tyrosine phosphatase family. Non-receptor class subfamily.</text>
</comment>
<dbReference type="GeneID" id="27333116"/>
<dbReference type="GO" id="GO:0140096">
    <property type="term" value="F:catalytic activity, acting on a protein"/>
    <property type="evidence" value="ECO:0007669"/>
    <property type="project" value="UniProtKB-ARBA"/>
</dbReference>
<dbReference type="STRING" id="91928.A0A0D1ZT87"/>
<evidence type="ECO:0000256" key="2">
    <source>
        <dbReference type="SAM" id="MobiDB-lite"/>
    </source>
</evidence>